<dbReference type="InterPro" id="IPR004859">
    <property type="entry name" value="Xrn1_N"/>
</dbReference>
<comment type="similarity">
    <text evidence="1">Belongs to the 5'-3' exonuclease family.</text>
</comment>
<evidence type="ECO:0000313" key="4">
    <source>
        <dbReference type="Proteomes" id="UP000045706"/>
    </source>
</evidence>
<dbReference type="InterPro" id="IPR027073">
    <property type="entry name" value="5_3_exoribonuclease"/>
</dbReference>
<evidence type="ECO:0000313" key="3">
    <source>
        <dbReference type="EMBL" id="CRK26634.1"/>
    </source>
</evidence>
<reference evidence="4" key="1">
    <citation type="submission" date="2015-05" db="EMBL/GenBank/DDBJ databases">
        <authorList>
            <person name="Fogelqvist Johan"/>
        </authorList>
    </citation>
    <scope>NUCLEOTIDE SEQUENCE [LARGE SCALE GENOMIC DNA]</scope>
</reference>
<gene>
    <name evidence="3" type="ORF">BN1723_018281</name>
</gene>
<sequence>MTSETDVGGQLDMNGIIHNCTHKDAGEDATFRLSEEEMFIRIFNYIEHLFGKIKPKKLFYMAIDGVAPRAKMNQQRSRRFRTALDAENAREKAIKDGVEMPKEAPFDSNCITPGTEFMAKLSRQLKYFVNKKVTEDADWQECEIVLSGHEVPGEGEHKIMEYIRNAKAQPDYDTNVRHCLYGLDADLIMLGLLSHDPHFCLLREEVTFGRASKTKSKELEHQNFYLLHLCIVREYLDLEFQELKQDGVLSFPYDLERVIDDFILM</sequence>
<protein>
    <recommendedName>
        <fullName evidence="2">Xrn1 N-terminal domain-containing protein</fullName>
    </recommendedName>
</protein>
<organism evidence="3 4">
    <name type="scientific">Verticillium longisporum</name>
    <name type="common">Verticillium dahliae var. longisporum</name>
    <dbReference type="NCBI Taxonomy" id="100787"/>
    <lineage>
        <taxon>Eukaryota</taxon>
        <taxon>Fungi</taxon>
        <taxon>Dikarya</taxon>
        <taxon>Ascomycota</taxon>
        <taxon>Pezizomycotina</taxon>
        <taxon>Sordariomycetes</taxon>
        <taxon>Hypocreomycetidae</taxon>
        <taxon>Glomerellales</taxon>
        <taxon>Plectosphaerellaceae</taxon>
        <taxon>Verticillium</taxon>
    </lineage>
</organism>
<dbReference type="GO" id="GO:0005634">
    <property type="term" value="C:nucleus"/>
    <property type="evidence" value="ECO:0007669"/>
    <property type="project" value="TreeGrafter"/>
</dbReference>
<dbReference type="GO" id="GO:0003723">
    <property type="term" value="F:RNA binding"/>
    <property type="evidence" value="ECO:0007669"/>
    <property type="project" value="TreeGrafter"/>
</dbReference>
<dbReference type="EMBL" id="CVQI01019458">
    <property type="protein sequence ID" value="CRK26634.1"/>
    <property type="molecule type" value="Genomic_DNA"/>
</dbReference>
<dbReference type="CDD" id="cd18673">
    <property type="entry name" value="PIN_XRN1-2-like"/>
    <property type="match status" value="1"/>
</dbReference>
<dbReference type="Proteomes" id="UP000045706">
    <property type="component" value="Unassembled WGS sequence"/>
</dbReference>
<dbReference type="GO" id="GO:0004534">
    <property type="term" value="F:5'-3' RNA exonuclease activity"/>
    <property type="evidence" value="ECO:0007669"/>
    <property type="project" value="TreeGrafter"/>
</dbReference>
<accession>A0A0G4LXD4</accession>
<dbReference type="GO" id="GO:0000956">
    <property type="term" value="P:nuclear-transcribed mRNA catabolic process"/>
    <property type="evidence" value="ECO:0007669"/>
    <property type="project" value="TreeGrafter"/>
</dbReference>
<dbReference type="Gene3D" id="3.40.50.12390">
    <property type="match status" value="2"/>
</dbReference>
<evidence type="ECO:0000259" key="2">
    <source>
        <dbReference type="Pfam" id="PF03159"/>
    </source>
</evidence>
<dbReference type="PANTHER" id="PTHR12341">
    <property type="entry name" value="5'-&gt;3' EXORIBONUCLEASE"/>
    <property type="match status" value="1"/>
</dbReference>
<feature type="non-terminal residue" evidence="3">
    <location>
        <position position="265"/>
    </location>
</feature>
<dbReference type="Pfam" id="PF03159">
    <property type="entry name" value="XRN_N"/>
    <property type="match status" value="1"/>
</dbReference>
<name>A0A0G4LXD4_VERLO</name>
<dbReference type="FunFam" id="3.40.50.12390:FF:000002">
    <property type="entry name" value="5'-3' exoribonuclease 1"/>
    <property type="match status" value="1"/>
</dbReference>
<dbReference type="PANTHER" id="PTHR12341:SF7">
    <property type="entry name" value="5'-3' EXORIBONUCLEASE 1"/>
    <property type="match status" value="1"/>
</dbReference>
<feature type="domain" description="Xrn1 N-terminal" evidence="2">
    <location>
        <begin position="11"/>
        <end position="205"/>
    </location>
</feature>
<dbReference type="AlphaFoldDB" id="A0A0G4LXD4"/>
<dbReference type="GO" id="GO:0016075">
    <property type="term" value="P:rRNA catabolic process"/>
    <property type="evidence" value="ECO:0007669"/>
    <property type="project" value="TreeGrafter"/>
</dbReference>
<proteinExistence type="inferred from homology"/>
<evidence type="ECO:0000256" key="1">
    <source>
        <dbReference type="ARBA" id="ARBA00038299"/>
    </source>
</evidence>